<keyword evidence="3" id="KW-1185">Reference proteome</keyword>
<dbReference type="RefSeq" id="WP_398710006.1">
    <property type="nucleotide sequence ID" value="NZ_JBIRUI010000006.1"/>
</dbReference>
<feature type="chain" id="PRO_5047267519" evidence="1">
    <location>
        <begin position="19"/>
        <end position="78"/>
    </location>
</feature>
<evidence type="ECO:0000256" key="1">
    <source>
        <dbReference type="SAM" id="SignalP"/>
    </source>
</evidence>
<dbReference type="EMBL" id="JBIRUI010000006">
    <property type="protein sequence ID" value="MFI1714960.1"/>
    <property type="molecule type" value="Genomic_DNA"/>
</dbReference>
<gene>
    <name evidence="2" type="ORF">ACH407_15500</name>
</gene>
<evidence type="ECO:0000313" key="2">
    <source>
        <dbReference type="EMBL" id="MFI1714960.1"/>
    </source>
</evidence>
<reference evidence="2 3" key="1">
    <citation type="submission" date="2024-10" db="EMBL/GenBank/DDBJ databases">
        <title>The Natural Products Discovery Center: Release of the First 8490 Sequenced Strains for Exploring Actinobacteria Biosynthetic Diversity.</title>
        <authorList>
            <person name="Kalkreuter E."/>
            <person name="Kautsar S.A."/>
            <person name="Yang D."/>
            <person name="Bader C.D."/>
            <person name="Teijaro C.N."/>
            <person name="Fluegel L."/>
            <person name="Davis C.M."/>
            <person name="Simpson J.R."/>
            <person name="Lauterbach L."/>
            <person name="Steele A.D."/>
            <person name="Gui C."/>
            <person name="Meng S."/>
            <person name="Li G."/>
            <person name="Viehrig K."/>
            <person name="Ye F."/>
            <person name="Su P."/>
            <person name="Kiefer A.F."/>
            <person name="Nichols A."/>
            <person name="Cepeda A.J."/>
            <person name="Yan W."/>
            <person name="Fan B."/>
            <person name="Jiang Y."/>
            <person name="Adhikari A."/>
            <person name="Zheng C.-J."/>
            <person name="Schuster L."/>
            <person name="Cowan T.M."/>
            <person name="Smanski M.J."/>
            <person name="Chevrette M.G."/>
            <person name="De Carvalho L.P.S."/>
            <person name="Shen B."/>
        </authorList>
    </citation>
    <scope>NUCLEOTIDE SEQUENCE [LARGE SCALE GENOMIC DNA]</scope>
    <source>
        <strain evidence="2 3">NPDC020602</strain>
    </source>
</reference>
<accession>A0ABW7U9G1</accession>
<comment type="caution">
    <text evidence="2">The sequence shown here is derived from an EMBL/GenBank/DDBJ whole genome shotgun (WGS) entry which is preliminary data.</text>
</comment>
<organism evidence="2 3">
    <name type="scientific">Streptomyces litmocidini</name>
    <dbReference type="NCBI Taxonomy" id="67318"/>
    <lineage>
        <taxon>Bacteria</taxon>
        <taxon>Bacillati</taxon>
        <taxon>Actinomycetota</taxon>
        <taxon>Actinomycetes</taxon>
        <taxon>Kitasatosporales</taxon>
        <taxon>Streptomycetaceae</taxon>
        <taxon>Streptomyces</taxon>
    </lineage>
</organism>
<protein>
    <submittedName>
        <fullName evidence="2">Uncharacterized protein</fullName>
    </submittedName>
</protein>
<name>A0ABW7U9G1_9ACTN</name>
<evidence type="ECO:0000313" key="3">
    <source>
        <dbReference type="Proteomes" id="UP001611339"/>
    </source>
</evidence>
<sequence length="78" mass="8237">MTSWAACLLGSPALAPLAAEAVAAAHGDTAPVAFRRLTHPTEEDHRSAALLRHPDVLAPIADLHGAELRERLRAALPM</sequence>
<dbReference type="Proteomes" id="UP001611339">
    <property type="component" value="Unassembled WGS sequence"/>
</dbReference>
<proteinExistence type="predicted"/>
<keyword evidence="1" id="KW-0732">Signal</keyword>
<feature type="signal peptide" evidence="1">
    <location>
        <begin position="1"/>
        <end position="18"/>
    </location>
</feature>